<evidence type="ECO:0000313" key="1">
    <source>
        <dbReference type="EMBL" id="OLP72801.1"/>
    </source>
</evidence>
<name>A0A1Q9BQF8_SYMMI</name>
<proteinExistence type="predicted"/>
<dbReference type="EMBL" id="LSRX01006991">
    <property type="protein sequence ID" value="OLP72801.1"/>
    <property type="molecule type" value="Genomic_DNA"/>
</dbReference>
<feature type="non-terminal residue" evidence="1">
    <location>
        <position position="53"/>
    </location>
</feature>
<reference evidence="1 2" key="1">
    <citation type="submission" date="2016-02" db="EMBL/GenBank/DDBJ databases">
        <title>Genome analysis of coral dinoflagellate symbionts highlights evolutionary adaptations to a symbiotic lifestyle.</title>
        <authorList>
            <person name="Aranda M."/>
            <person name="Li Y."/>
            <person name="Liew Y.J."/>
            <person name="Baumgarten S."/>
            <person name="Simakov O."/>
            <person name="Wilson M."/>
            <person name="Piel J."/>
            <person name="Ashoor H."/>
            <person name="Bougouffa S."/>
            <person name="Bajic V.B."/>
            <person name="Ryu T."/>
            <person name="Ravasi T."/>
            <person name="Bayer T."/>
            <person name="Micklem G."/>
            <person name="Kim H."/>
            <person name="Bhak J."/>
            <person name="Lajeunesse T.C."/>
            <person name="Voolstra C.R."/>
        </authorList>
    </citation>
    <scope>NUCLEOTIDE SEQUENCE [LARGE SCALE GENOMIC DNA]</scope>
    <source>
        <strain evidence="1 2">CCMP2467</strain>
    </source>
</reference>
<evidence type="ECO:0000313" key="2">
    <source>
        <dbReference type="Proteomes" id="UP000186817"/>
    </source>
</evidence>
<comment type="caution">
    <text evidence="1">The sequence shown here is derived from an EMBL/GenBank/DDBJ whole genome shotgun (WGS) entry which is preliminary data.</text>
</comment>
<keyword evidence="2" id="KW-1185">Reference proteome</keyword>
<dbReference type="Proteomes" id="UP000186817">
    <property type="component" value="Unassembled WGS sequence"/>
</dbReference>
<accession>A0A1Q9BQF8</accession>
<protein>
    <submittedName>
        <fullName evidence="1">Uncharacterized protein</fullName>
    </submittedName>
</protein>
<gene>
    <name evidence="1" type="ORF">AK812_SmicGene48064</name>
</gene>
<organism evidence="1 2">
    <name type="scientific">Symbiodinium microadriaticum</name>
    <name type="common">Dinoflagellate</name>
    <name type="synonym">Zooxanthella microadriatica</name>
    <dbReference type="NCBI Taxonomy" id="2951"/>
    <lineage>
        <taxon>Eukaryota</taxon>
        <taxon>Sar</taxon>
        <taxon>Alveolata</taxon>
        <taxon>Dinophyceae</taxon>
        <taxon>Suessiales</taxon>
        <taxon>Symbiodiniaceae</taxon>
        <taxon>Symbiodinium</taxon>
    </lineage>
</organism>
<dbReference type="AlphaFoldDB" id="A0A1Q9BQF8"/>
<sequence>MRVSTFMMGLFIVSVGLVTVRFGFKSVAVQASPPIALLFRSPERIPVDSGVQK</sequence>